<comment type="caution">
    <text evidence="10">The sequence shown here is derived from an EMBL/GenBank/DDBJ whole genome shotgun (WGS) entry which is preliminary data.</text>
</comment>
<evidence type="ECO:0000256" key="4">
    <source>
        <dbReference type="ARBA" id="ARBA00022574"/>
    </source>
</evidence>
<reference evidence="10" key="3">
    <citation type="submission" date="2023-05" db="EMBL/GenBank/DDBJ databases">
        <authorList>
            <person name="Smith C.H."/>
        </authorList>
    </citation>
    <scope>NUCLEOTIDE SEQUENCE</scope>
    <source>
        <strain evidence="10">CHS0354</strain>
        <tissue evidence="10">Mantle</tissue>
    </source>
</reference>
<dbReference type="PANTHER" id="PTHR15598">
    <property type="entry name" value="ENHANCER OF MRNA-DECAPPING PROTEIN 4"/>
    <property type="match status" value="1"/>
</dbReference>
<evidence type="ECO:0000256" key="3">
    <source>
        <dbReference type="ARBA" id="ARBA00022490"/>
    </source>
</evidence>
<evidence type="ECO:0000256" key="6">
    <source>
        <dbReference type="PROSITE-ProRule" id="PRU00221"/>
    </source>
</evidence>
<dbReference type="InterPro" id="IPR015943">
    <property type="entry name" value="WD40/YVTN_repeat-like_dom_sf"/>
</dbReference>
<feature type="region of interest" description="Disordered" evidence="8">
    <location>
        <begin position="846"/>
        <end position="920"/>
    </location>
</feature>
<sequence>MNHQDSPSSTLESSSDTSRLLKELMDLQKSTASSRASIDRSLTHLQDSHDHDVGTGSGGATEPTLAEFMRTMYDGTVPRQLITLQGTDTANSFTVYGQEVDIVSSKLSGSMVSQASLTGSNKVKITPVVNYDWEHKFYVGSLVAIHRNNEYAAYVLKGKGSGVVRIVNRCTAERTLLKDFNGRVIDLAFAHTEDALLAVVDEKGNLFVYEAREGDDKKIVTTVLLHVKRPMSTPSSEYHRVIWCPYIPDDTDDSIATDSTAPDASRVLVLTTDEKAEIWSIDMVTKDRNGGPIDVNDVDQGLIVIDSHAKPIIDAAFSPDGTALATASLDGEVKFFQVYMSEGTSPRCLHQWQPHDGKPMSCLFFLDDHKNFNFEAQFWKFAVTGANNNQEIKIWSCESWNCLQTIRFLSPLTASNSLNVEPCMKAALDLSARFLVLSDIWRKVIYVLQIFQDGAANTAHVGSVSEFLLAQPCISFAILDASTKKFKKITGDDSHLDEITTGEIAQEDGEDEDLKTEETASKTGVQIKLYTVHPKTLQELLIRFKPESAVAQPTPSVSTISHEESGIQDALSDMSMSVDGISVDGERKNEAVFNGQADTAHILLKPEAFTFSPRKQHFADDSMNEQVRMSASSTSSFTQVTAMNEDFMSPKSSSGGSTVTYTPSHTPHTPSHTPSSSHIDPASARTHQDVTPTSAPHSAITADEEDDELATPLTNDRDIRSRDETPKRRQGSIDDFFTDHDLKNETHSSLESTKSASVFEVSDIRLKTAQASYDENDEEVAEVMGQTLGDDQTEGIPEGTQPFQQQEGEDLQMSVSPRGDKIQKAWPKPPDVSTKTQGMATKAIKEITHEETGVPTEEEVEEEEEEEEGDEVVVEEEEEIEEEIEAEEDDDEQKEEEADEQIQEGNRSGKESNDLKKAPQVAPVAHARGAGDSVLAHVREVRREVVREVIDKTQLAQLHQILQTVLSNMEIQQRQLDEVHQRILEQQDAYMGLQRQQHERETLLQVAQESQTSIQEQMDKLEHLVSSKVEHLFSQHAQRENQRVQDLLKQTESREKLKLDQLYNTVTQTINTALSSSLEKVVQREMRQNILPGIALSVHLTSFIVVWMHFA</sequence>
<dbReference type="SUPFAM" id="SSF50978">
    <property type="entry name" value="WD40 repeat-like"/>
    <property type="match status" value="1"/>
</dbReference>
<accession>A0AAE0VLD7</accession>
<dbReference type="GO" id="GO:0031087">
    <property type="term" value="P:deadenylation-independent decapping of nuclear-transcribed mRNA"/>
    <property type="evidence" value="ECO:0007669"/>
    <property type="project" value="InterPro"/>
</dbReference>
<feature type="domain" description="Enhancer of mRNA-decapping protein 4 WD40 repeat region" evidence="9">
    <location>
        <begin position="119"/>
        <end position="453"/>
    </location>
</feature>
<keyword evidence="7" id="KW-0175">Coiled coil</keyword>
<feature type="region of interest" description="Disordered" evidence="8">
    <location>
        <begin position="31"/>
        <end position="61"/>
    </location>
</feature>
<comment type="subcellular location">
    <subcellularLocation>
        <location evidence="1">Cytoplasm</location>
        <location evidence="1">P-body</location>
    </subcellularLocation>
</comment>
<dbReference type="Pfam" id="PF16529">
    <property type="entry name" value="Ge1_WD40"/>
    <property type="match status" value="1"/>
</dbReference>
<dbReference type="PROSITE" id="PS50082">
    <property type="entry name" value="WD_REPEATS_2"/>
    <property type="match status" value="1"/>
</dbReference>
<keyword evidence="11" id="KW-1185">Reference proteome</keyword>
<evidence type="ECO:0000256" key="2">
    <source>
        <dbReference type="ARBA" id="ARBA00009639"/>
    </source>
</evidence>
<dbReference type="EMBL" id="JAEAOA010001977">
    <property type="protein sequence ID" value="KAK3581117.1"/>
    <property type="molecule type" value="Genomic_DNA"/>
</dbReference>
<gene>
    <name evidence="10" type="ORF">CHS0354_033910</name>
</gene>
<dbReference type="GO" id="GO:0000932">
    <property type="term" value="C:P-body"/>
    <property type="evidence" value="ECO:0007669"/>
    <property type="project" value="UniProtKB-SubCell"/>
</dbReference>
<feature type="compositionally biased region" description="Basic and acidic residues" evidence="8">
    <location>
        <begin position="907"/>
        <end position="917"/>
    </location>
</feature>
<feature type="region of interest" description="Disordered" evidence="8">
    <location>
        <begin position="646"/>
        <end position="740"/>
    </location>
</feature>
<dbReference type="PROSITE" id="PS50294">
    <property type="entry name" value="WD_REPEATS_REGION"/>
    <property type="match status" value="1"/>
</dbReference>
<reference evidence="10" key="1">
    <citation type="journal article" date="2021" name="Genome Biol. Evol.">
        <title>A High-Quality Reference Genome for a Parasitic Bivalve with Doubly Uniparental Inheritance (Bivalvia: Unionida).</title>
        <authorList>
            <person name="Smith C.H."/>
        </authorList>
    </citation>
    <scope>NUCLEOTIDE SEQUENCE</scope>
    <source>
        <strain evidence="10">CHS0354</strain>
    </source>
</reference>
<feature type="compositionally biased region" description="Basic and acidic residues" evidence="8">
    <location>
        <begin position="715"/>
        <end position="727"/>
    </location>
</feature>
<feature type="compositionally biased region" description="Acidic residues" evidence="8">
    <location>
        <begin position="856"/>
        <end position="902"/>
    </location>
</feature>
<feature type="compositionally biased region" description="Low complexity" evidence="8">
    <location>
        <begin position="657"/>
        <end position="678"/>
    </location>
</feature>
<feature type="coiled-coil region" evidence="7">
    <location>
        <begin position="969"/>
        <end position="1054"/>
    </location>
</feature>
<protein>
    <recommendedName>
        <fullName evidence="9">Enhancer of mRNA-decapping protein 4 WD40 repeat region domain-containing protein</fullName>
    </recommendedName>
</protein>
<dbReference type="InterPro" id="IPR045152">
    <property type="entry name" value="EDC4-like"/>
</dbReference>
<dbReference type="InterPro" id="IPR001680">
    <property type="entry name" value="WD40_rpt"/>
</dbReference>
<dbReference type="AlphaFoldDB" id="A0AAE0VLD7"/>
<dbReference type="Gene3D" id="2.130.10.10">
    <property type="entry name" value="YVTN repeat-like/Quinoprotein amine dehydrogenase"/>
    <property type="match status" value="1"/>
</dbReference>
<feature type="region of interest" description="Disordered" evidence="8">
    <location>
        <begin position="789"/>
        <end position="815"/>
    </location>
</feature>
<dbReference type="InterPro" id="IPR032401">
    <property type="entry name" value="EDC4_WD40"/>
</dbReference>
<dbReference type="SMART" id="SM00320">
    <property type="entry name" value="WD40"/>
    <property type="match status" value="3"/>
</dbReference>
<organism evidence="10 11">
    <name type="scientific">Potamilus streckersoni</name>
    <dbReference type="NCBI Taxonomy" id="2493646"/>
    <lineage>
        <taxon>Eukaryota</taxon>
        <taxon>Metazoa</taxon>
        <taxon>Spiralia</taxon>
        <taxon>Lophotrochozoa</taxon>
        <taxon>Mollusca</taxon>
        <taxon>Bivalvia</taxon>
        <taxon>Autobranchia</taxon>
        <taxon>Heteroconchia</taxon>
        <taxon>Palaeoheterodonta</taxon>
        <taxon>Unionida</taxon>
        <taxon>Unionoidea</taxon>
        <taxon>Unionidae</taxon>
        <taxon>Ambleminae</taxon>
        <taxon>Lampsilini</taxon>
        <taxon>Potamilus</taxon>
    </lineage>
</organism>
<reference evidence="10" key="2">
    <citation type="journal article" date="2021" name="Genome Biol. Evol.">
        <title>Developing a high-quality reference genome for a parasitic bivalve with doubly uniparental inheritance (Bivalvia: Unionida).</title>
        <authorList>
            <person name="Smith C.H."/>
        </authorList>
    </citation>
    <scope>NUCLEOTIDE SEQUENCE</scope>
    <source>
        <strain evidence="10">CHS0354</strain>
        <tissue evidence="10">Mantle</tissue>
    </source>
</reference>
<evidence type="ECO:0000259" key="9">
    <source>
        <dbReference type="Pfam" id="PF16529"/>
    </source>
</evidence>
<evidence type="ECO:0000256" key="5">
    <source>
        <dbReference type="ARBA" id="ARBA00022737"/>
    </source>
</evidence>
<keyword evidence="3" id="KW-0963">Cytoplasm</keyword>
<evidence type="ECO:0000256" key="7">
    <source>
        <dbReference type="SAM" id="Coils"/>
    </source>
</evidence>
<keyword evidence="5" id="KW-0677">Repeat</keyword>
<dbReference type="Proteomes" id="UP001195483">
    <property type="component" value="Unassembled WGS sequence"/>
</dbReference>
<proteinExistence type="inferred from homology"/>
<evidence type="ECO:0000313" key="10">
    <source>
        <dbReference type="EMBL" id="KAK3581117.1"/>
    </source>
</evidence>
<name>A0AAE0VLD7_9BIVA</name>
<feature type="compositionally biased region" description="Basic and acidic residues" evidence="8">
    <location>
        <begin position="37"/>
        <end position="53"/>
    </location>
</feature>
<dbReference type="InterPro" id="IPR036322">
    <property type="entry name" value="WD40_repeat_dom_sf"/>
</dbReference>
<evidence type="ECO:0000256" key="1">
    <source>
        <dbReference type="ARBA" id="ARBA00004201"/>
    </source>
</evidence>
<evidence type="ECO:0000313" key="11">
    <source>
        <dbReference type="Proteomes" id="UP001195483"/>
    </source>
</evidence>
<dbReference type="PANTHER" id="PTHR15598:SF5">
    <property type="entry name" value="ENHANCER OF MRNA-DECAPPING PROTEIN 4"/>
    <property type="match status" value="1"/>
</dbReference>
<feature type="repeat" description="WD" evidence="6">
    <location>
        <begin position="305"/>
        <end position="338"/>
    </location>
</feature>
<keyword evidence="4 6" id="KW-0853">WD repeat</keyword>
<evidence type="ECO:0000256" key="8">
    <source>
        <dbReference type="SAM" id="MobiDB-lite"/>
    </source>
</evidence>
<comment type="similarity">
    <text evidence="2">Belongs to the WD repeat EDC4 family.</text>
</comment>